<keyword evidence="4" id="KW-0378">Hydrolase</keyword>
<dbReference type="InterPro" id="IPR000757">
    <property type="entry name" value="Beta-glucanase-like"/>
</dbReference>
<dbReference type="AlphaFoldDB" id="A0A7K1GA93"/>
<dbReference type="CDD" id="cd08023">
    <property type="entry name" value="GH16_laminarinase_like"/>
    <property type="match status" value="1"/>
</dbReference>
<dbReference type="InterPro" id="IPR050546">
    <property type="entry name" value="Glycosyl_Hydrlase_16"/>
</dbReference>
<dbReference type="PANTHER" id="PTHR10963:SF55">
    <property type="entry name" value="GLYCOSIDE HYDROLASE FAMILY 16 PROTEIN"/>
    <property type="match status" value="1"/>
</dbReference>
<dbReference type="GO" id="GO:0005975">
    <property type="term" value="P:carbohydrate metabolic process"/>
    <property type="evidence" value="ECO:0007669"/>
    <property type="project" value="InterPro"/>
</dbReference>
<dbReference type="InterPro" id="IPR026444">
    <property type="entry name" value="Secre_tail"/>
</dbReference>
<protein>
    <submittedName>
        <fullName evidence="4">Family 16 glycosylhydrolase</fullName>
    </submittedName>
</protein>
<dbReference type="SUPFAM" id="SSF49899">
    <property type="entry name" value="Concanavalin A-like lectins/glucanases"/>
    <property type="match status" value="1"/>
</dbReference>
<keyword evidence="2" id="KW-0732">Signal</keyword>
<evidence type="ECO:0000256" key="2">
    <source>
        <dbReference type="ARBA" id="ARBA00022729"/>
    </source>
</evidence>
<evidence type="ECO:0000256" key="1">
    <source>
        <dbReference type="ARBA" id="ARBA00006865"/>
    </source>
</evidence>
<keyword evidence="5" id="KW-1185">Reference proteome</keyword>
<dbReference type="NCBIfam" id="TIGR04183">
    <property type="entry name" value="Por_Secre_tail"/>
    <property type="match status" value="1"/>
</dbReference>
<dbReference type="RefSeq" id="WP_155087896.1">
    <property type="nucleotide sequence ID" value="NZ_WJYA01000003.1"/>
</dbReference>
<dbReference type="Pfam" id="PF00722">
    <property type="entry name" value="Glyco_hydro_16"/>
    <property type="match status" value="1"/>
</dbReference>
<dbReference type="PROSITE" id="PS51762">
    <property type="entry name" value="GH16_2"/>
    <property type="match status" value="1"/>
</dbReference>
<dbReference type="GO" id="GO:0004553">
    <property type="term" value="F:hydrolase activity, hydrolyzing O-glycosyl compounds"/>
    <property type="evidence" value="ECO:0007669"/>
    <property type="project" value="InterPro"/>
</dbReference>
<dbReference type="Proteomes" id="UP000447545">
    <property type="component" value="Unassembled WGS sequence"/>
</dbReference>
<dbReference type="Pfam" id="PF18962">
    <property type="entry name" value="Por_Secre_tail"/>
    <property type="match status" value="1"/>
</dbReference>
<evidence type="ECO:0000313" key="4">
    <source>
        <dbReference type="EMBL" id="MTE26061.1"/>
    </source>
</evidence>
<comment type="similarity">
    <text evidence="1">Belongs to the glycosyl hydrolase 16 family.</text>
</comment>
<gene>
    <name evidence="4" type="ORF">F1003_03860</name>
</gene>
<name>A0A7K1GA93_9FLAO</name>
<evidence type="ECO:0000313" key="5">
    <source>
        <dbReference type="Proteomes" id="UP000447545"/>
    </source>
</evidence>
<evidence type="ECO:0000259" key="3">
    <source>
        <dbReference type="PROSITE" id="PS51762"/>
    </source>
</evidence>
<accession>A0A7K1GA93</accession>
<comment type="caution">
    <text evidence="4">The sequence shown here is derived from an EMBL/GenBank/DDBJ whole genome shotgun (WGS) entry which is preliminary data.</text>
</comment>
<sequence length="518" mass="57510">MKLNYIITTITLLSTWFLFAQQMPINFSDGSHAFATFGNSGFSFNTDPDDGSDPVGQFFNDGSDPWQGFYLDLASPVDLDAEQVITLFFYQFDPNTHNIMVKLESGANPDVEVVMSNSGSGWTNDISFNFANATISGTSTLINATGTYSRLTIFVDGGNTTTGTYLIDDINDGSEAVDPNELDVIYNDLVWADEFDGNGSIDSNNWFHQTQLPAGGNWFNGEEQHYTNRIENSYVDNGFLNIVAIKESFTDQGETKQYTSARLNSKFAFTYGRVDVRAKLPEGDGTWPAIWTLGKNINEDGAYWDNQGFGTTNWPACGEIDVIEHGLGATNTVSSALHTPSSFGATENYQSYALDDVANNFHVYSMNWSPNQITFMIDGVGFYTYNPSVKNADTWPFDEDQYLLLNIAMGGVSGTIDPNFTQSSMVIDYVRVYQNTLSVADEFENKFSVYPNPATSYINIKSNSNIEKLELYNTLGQLVIKQNQSTNRINVEDLKSGIYVLKIYSEGQSVSKKVLINN</sequence>
<dbReference type="PANTHER" id="PTHR10963">
    <property type="entry name" value="GLYCOSYL HYDROLASE-RELATED"/>
    <property type="match status" value="1"/>
</dbReference>
<organism evidence="4 5">
    <name type="scientific">Winogradskyella ouciana</name>
    <dbReference type="NCBI Taxonomy" id="2608631"/>
    <lineage>
        <taxon>Bacteria</taxon>
        <taxon>Pseudomonadati</taxon>
        <taxon>Bacteroidota</taxon>
        <taxon>Flavobacteriia</taxon>
        <taxon>Flavobacteriales</taxon>
        <taxon>Flavobacteriaceae</taxon>
        <taxon>Winogradskyella</taxon>
    </lineage>
</organism>
<dbReference type="Gene3D" id="2.60.120.200">
    <property type="match status" value="1"/>
</dbReference>
<proteinExistence type="inferred from homology"/>
<reference evidence="4 5" key="1">
    <citation type="submission" date="2019-11" db="EMBL/GenBank/DDBJ databases">
        <title>Winogradskyella ouciana sp. nov., isolated from the hadal seawater of the Mariana Trench.</title>
        <authorList>
            <person name="Liu R."/>
        </authorList>
    </citation>
    <scope>NUCLEOTIDE SEQUENCE [LARGE SCALE GENOMIC DNA]</scope>
    <source>
        <strain evidence="4 5">ZXX205</strain>
    </source>
</reference>
<dbReference type="EMBL" id="WJYA01000003">
    <property type="protein sequence ID" value="MTE26061.1"/>
    <property type="molecule type" value="Genomic_DNA"/>
</dbReference>
<feature type="domain" description="GH16" evidence="3">
    <location>
        <begin position="193"/>
        <end position="438"/>
    </location>
</feature>
<dbReference type="InterPro" id="IPR013320">
    <property type="entry name" value="ConA-like_dom_sf"/>
</dbReference>